<evidence type="ECO:0000259" key="1">
    <source>
        <dbReference type="Pfam" id="PF04230"/>
    </source>
</evidence>
<dbReference type="RefSeq" id="WP_161158050.1">
    <property type="nucleotide sequence ID" value="NZ_WEKT01000060.1"/>
</dbReference>
<dbReference type="Pfam" id="PF04230">
    <property type="entry name" value="PS_pyruv_trans"/>
    <property type="match status" value="1"/>
</dbReference>
<comment type="caution">
    <text evidence="2">The sequence shown here is derived from an EMBL/GenBank/DDBJ whole genome shotgun (WGS) entry which is preliminary data.</text>
</comment>
<feature type="domain" description="Polysaccharide pyruvyl transferase" evidence="1">
    <location>
        <begin position="70"/>
        <end position="187"/>
    </location>
</feature>
<sequence>MKVYVHPCQTKNIGDEFNRWFWHEIFEENIEQYSDDVLLVGIGTVLNEKLPHANVTHILGSGVGYSDSDVIDSKHWTIHFVRGKLSAKALGIDPLLAISDPGILISRLRVIECSQRYDISFMPHIGIDSPRYKAFIEDVMGWHYISPSDEEEVILNDIVASGKLVTSAMHGAIIADSYRVPWFPVNTSAEILPFKWHDWFSSLNINASLTHLPAYWGEIHSGFKSRLVNTVKETQLKYQLRKIQNSRHFILSNARELVSKQEQILAKLHEVKPLIFEKSLVDKSPVTSQPSDSTVKLSQ</sequence>
<accession>A0A7X4LPD8</accession>
<dbReference type="AlphaFoldDB" id="A0A7X4LPD8"/>
<protein>
    <recommendedName>
        <fullName evidence="1">Polysaccharide pyruvyl transferase domain-containing protein</fullName>
    </recommendedName>
</protein>
<dbReference type="Proteomes" id="UP000462621">
    <property type="component" value="Unassembled WGS sequence"/>
</dbReference>
<name>A0A7X4LPD8_9VIBR</name>
<organism evidence="2 3">
    <name type="scientific">Vibrio eleionomae</name>
    <dbReference type="NCBI Taxonomy" id="2653505"/>
    <lineage>
        <taxon>Bacteria</taxon>
        <taxon>Pseudomonadati</taxon>
        <taxon>Pseudomonadota</taxon>
        <taxon>Gammaproteobacteria</taxon>
        <taxon>Vibrionales</taxon>
        <taxon>Vibrionaceae</taxon>
        <taxon>Vibrio</taxon>
    </lineage>
</organism>
<reference evidence="2 3" key="1">
    <citation type="submission" date="2019-10" db="EMBL/GenBank/DDBJ databases">
        <title>Vibrio sp. nov. isolated from a shrimp pond.</title>
        <authorList>
            <person name="Gomez-Gil B."/>
            <person name="Enciso-Ibarra J."/>
            <person name="Enciso-Ibarra K."/>
            <person name="Bolan-Mejia C."/>
        </authorList>
    </citation>
    <scope>NUCLEOTIDE SEQUENCE [LARGE SCALE GENOMIC DNA]</scope>
    <source>
        <strain evidence="2 3">CAIM 722</strain>
    </source>
</reference>
<gene>
    <name evidence="2" type="ORF">F9817_20450</name>
</gene>
<evidence type="ECO:0000313" key="3">
    <source>
        <dbReference type="Proteomes" id="UP000462621"/>
    </source>
</evidence>
<evidence type="ECO:0000313" key="2">
    <source>
        <dbReference type="EMBL" id="MZI95554.1"/>
    </source>
</evidence>
<proteinExistence type="predicted"/>
<dbReference type="InterPro" id="IPR007345">
    <property type="entry name" value="Polysacch_pyruvyl_Trfase"/>
</dbReference>
<keyword evidence="3" id="KW-1185">Reference proteome</keyword>
<dbReference type="EMBL" id="WEKT01000060">
    <property type="protein sequence ID" value="MZI95554.1"/>
    <property type="molecule type" value="Genomic_DNA"/>
</dbReference>